<dbReference type="Proteomes" id="UP000258309">
    <property type="component" value="Unassembled WGS sequence"/>
</dbReference>
<feature type="non-terminal residue" evidence="1">
    <location>
        <position position="1"/>
    </location>
</feature>
<proteinExistence type="predicted"/>
<accession>A0A3E2H6W2</accession>
<dbReference type="OrthoDB" id="3926606at2759"/>
<sequence length="322" mass="33882">MVKNYLITAAMAVVPIAAFPNANLFARAAAVGCNRDNCFRGVIASTSRIADCSSFMAVTVTPCTSTVTNTATVTTTATVDNFPMKRDVIAVPFAAALEVRQEESCVFTTNSPTSLPAYATNACITLGTTAPAARFSSACSCNGVTAATTTLATPTTTVTVTSTITTTVTPTPSAFILQATGDQSLYVTVDSTGALRLTQDTGSAIPFYVDNSGQLRNLQDPAKLLVDYYQPAPGTADNKVYNDVPSGSNYGITCNYYGREDGEFWGQCQASGPPNGNPVVYGFGTCPNEGYYVYMIPNDSNVSCFDGGYAFQGFYLKAYTGN</sequence>
<reference evidence="1 2" key="1">
    <citation type="submission" date="2018-05" db="EMBL/GenBank/DDBJ databases">
        <title>Draft genome sequence of Scytalidium lignicola DSM 105466, a ubiquitous saprotrophic fungus.</title>
        <authorList>
            <person name="Buettner E."/>
            <person name="Gebauer A.M."/>
            <person name="Hofrichter M."/>
            <person name="Liers C."/>
            <person name="Kellner H."/>
        </authorList>
    </citation>
    <scope>NUCLEOTIDE SEQUENCE [LARGE SCALE GENOMIC DNA]</scope>
    <source>
        <strain evidence="1 2">DSM 105466</strain>
    </source>
</reference>
<evidence type="ECO:0000313" key="2">
    <source>
        <dbReference type="Proteomes" id="UP000258309"/>
    </source>
</evidence>
<protein>
    <submittedName>
        <fullName evidence="1">Uncharacterized protein</fullName>
    </submittedName>
</protein>
<dbReference type="AlphaFoldDB" id="A0A3E2H6W2"/>
<feature type="non-terminal residue" evidence="1">
    <location>
        <position position="322"/>
    </location>
</feature>
<gene>
    <name evidence="1" type="ORF">B7463_g7303</name>
</gene>
<dbReference type="EMBL" id="NCSJ02000142">
    <property type="protein sequence ID" value="RFU29021.1"/>
    <property type="molecule type" value="Genomic_DNA"/>
</dbReference>
<dbReference type="OMA" id="YVYMIPN"/>
<evidence type="ECO:0000313" key="1">
    <source>
        <dbReference type="EMBL" id="RFU29021.1"/>
    </source>
</evidence>
<comment type="caution">
    <text evidence="1">The sequence shown here is derived from an EMBL/GenBank/DDBJ whole genome shotgun (WGS) entry which is preliminary data.</text>
</comment>
<keyword evidence="2" id="KW-1185">Reference proteome</keyword>
<name>A0A3E2H6W2_SCYLI</name>
<organism evidence="1 2">
    <name type="scientific">Scytalidium lignicola</name>
    <name type="common">Hyphomycete</name>
    <dbReference type="NCBI Taxonomy" id="5539"/>
    <lineage>
        <taxon>Eukaryota</taxon>
        <taxon>Fungi</taxon>
        <taxon>Dikarya</taxon>
        <taxon>Ascomycota</taxon>
        <taxon>Pezizomycotina</taxon>
        <taxon>Leotiomycetes</taxon>
        <taxon>Leotiomycetes incertae sedis</taxon>
        <taxon>Scytalidium</taxon>
    </lineage>
</organism>